<keyword evidence="1" id="KW-0418">Kinase</keyword>
<dbReference type="PROSITE" id="PS50011">
    <property type="entry name" value="PROTEIN_KINASE_DOM"/>
    <property type="match status" value="1"/>
</dbReference>
<dbReference type="SUPFAM" id="SSF56112">
    <property type="entry name" value="Protein kinase-like (PK-like)"/>
    <property type="match status" value="1"/>
</dbReference>
<accession>A0AAV6FLM2</accession>
<evidence type="ECO:0000256" key="1">
    <source>
        <dbReference type="ARBA" id="ARBA00022527"/>
    </source>
</evidence>
<dbReference type="InterPro" id="IPR001245">
    <property type="entry name" value="Ser-Thr/Tyr_kinase_cat_dom"/>
</dbReference>
<dbReference type="Pfam" id="PF07714">
    <property type="entry name" value="PK_Tyr_Ser-Thr"/>
    <property type="match status" value="1"/>
</dbReference>
<keyword evidence="1" id="KW-0723">Serine/threonine-protein kinase</keyword>
<evidence type="ECO:0000256" key="2">
    <source>
        <dbReference type="ARBA" id="ARBA00022741"/>
    </source>
</evidence>
<name>A0AAV6FLM2_9TELE</name>
<dbReference type="SMART" id="SM00220">
    <property type="entry name" value="S_TKc"/>
    <property type="match status" value="1"/>
</dbReference>
<dbReference type="AlphaFoldDB" id="A0AAV6FLM2"/>
<dbReference type="PANTHER" id="PTHR44329:SF297">
    <property type="entry name" value="RECEPTOR-INTERACTING SERINE_THREONINE-PROTEIN KINASE 3"/>
    <property type="match status" value="1"/>
</dbReference>
<keyword evidence="3 4" id="KW-0067">ATP-binding</keyword>
<evidence type="ECO:0000313" key="8">
    <source>
        <dbReference type="Proteomes" id="UP000823561"/>
    </source>
</evidence>
<sequence>MELSTCQEPVLIRDDSLVSWEVIGSGGFGQIHRAKHVRWGMDVAVKVLHHSDGSGAALRKEAEMMRQGSNPFVLRILGVYQGCPPVGGPSLSSQLGLVMEFMERGSLAGLHEALGGPPPWPLAFRLAHQVALGMNFLHCMSPPLLHLDLKPSNVLLDSYLNARLTDFGLAKLARSVSRRSREADDETGGTISYMPPEAFNLSYKPTSASDVYSYGVLLWSIFTGKEPYANALSSLVRFRIPLGDRPDLESLDVGNVEGLTEITELMKKCWQKDPTQRPTFEECHPVTNHVLDLHKRGINEAVYNVQTKLDSDSEASMRNSHIETVLAPPPPTPVHACIQVCSEAEPQKDTGSCKTSQLKHKPEDSVKKHSHQPITAASQRHKTSSSSSNHKQHVTPTSFFPHYQPSVQRQHSSPVPKSGYGKYKANTVSHNLTNLQFVQIGDNNRMHVNITSKKQRHRNPTAPSRVNLPASQADPFKPEGASTSQPWDTHLKLLAPSCLILGQELHLPAGAAHYEGQLVQQARDGRP</sequence>
<dbReference type="GO" id="GO:0004706">
    <property type="term" value="F:JUN kinase kinase kinase activity"/>
    <property type="evidence" value="ECO:0007669"/>
    <property type="project" value="TreeGrafter"/>
</dbReference>
<dbReference type="InterPro" id="IPR000719">
    <property type="entry name" value="Prot_kinase_dom"/>
</dbReference>
<feature type="compositionally biased region" description="Polar residues" evidence="5">
    <location>
        <begin position="372"/>
        <end position="396"/>
    </location>
</feature>
<dbReference type="Proteomes" id="UP000823561">
    <property type="component" value="Chromosome 24"/>
</dbReference>
<evidence type="ECO:0000256" key="3">
    <source>
        <dbReference type="ARBA" id="ARBA00022840"/>
    </source>
</evidence>
<dbReference type="PANTHER" id="PTHR44329">
    <property type="entry name" value="SERINE/THREONINE-PROTEIN KINASE TNNI3K-RELATED"/>
    <property type="match status" value="1"/>
</dbReference>
<keyword evidence="2 4" id="KW-0547">Nucleotide-binding</keyword>
<keyword evidence="8" id="KW-1185">Reference proteome</keyword>
<dbReference type="InterPro" id="IPR051681">
    <property type="entry name" value="Ser/Thr_Kinases-Pseudokinases"/>
</dbReference>
<evidence type="ECO:0000256" key="4">
    <source>
        <dbReference type="PROSITE-ProRule" id="PRU10141"/>
    </source>
</evidence>
<feature type="binding site" evidence="4">
    <location>
        <position position="46"/>
    </location>
    <ligand>
        <name>ATP</name>
        <dbReference type="ChEBI" id="CHEBI:30616"/>
    </ligand>
</feature>
<evidence type="ECO:0000256" key="5">
    <source>
        <dbReference type="SAM" id="MobiDB-lite"/>
    </source>
</evidence>
<dbReference type="PROSITE" id="PS00108">
    <property type="entry name" value="PROTEIN_KINASE_ST"/>
    <property type="match status" value="1"/>
</dbReference>
<feature type="region of interest" description="Disordered" evidence="5">
    <location>
        <begin position="452"/>
        <end position="484"/>
    </location>
</feature>
<organism evidence="7 8">
    <name type="scientific">Alosa alosa</name>
    <name type="common">allis shad</name>
    <dbReference type="NCBI Taxonomy" id="278164"/>
    <lineage>
        <taxon>Eukaryota</taxon>
        <taxon>Metazoa</taxon>
        <taxon>Chordata</taxon>
        <taxon>Craniata</taxon>
        <taxon>Vertebrata</taxon>
        <taxon>Euteleostomi</taxon>
        <taxon>Actinopterygii</taxon>
        <taxon>Neopterygii</taxon>
        <taxon>Teleostei</taxon>
        <taxon>Clupei</taxon>
        <taxon>Clupeiformes</taxon>
        <taxon>Clupeoidei</taxon>
        <taxon>Clupeidae</taxon>
        <taxon>Alosa</taxon>
    </lineage>
</organism>
<feature type="region of interest" description="Disordered" evidence="5">
    <location>
        <begin position="347"/>
        <end position="396"/>
    </location>
</feature>
<dbReference type="InterPro" id="IPR017441">
    <property type="entry name" value="Protein_kinase_ATP_BS"/>
</dbReference>
<evidence type="ECO:0000259" key="6">
    <source>
        <dbReference type="PROSITE" id="PS50011"/>
    </source>
</evidence>
<dbReference type="EMBL" id="JADWDJ010000024">
    <property type="protein sequence ID" value="KAG5261251.1"/>
    <property type="molecule type" value="Genomic_DNA"/>
</dbReference>
<reference evidence="7" key="1">
    <citation type="submission" date="2020-10" db="EMBL/GenBank/DDBJ databases">
        <title>Chromosome-scale genome assembly of the Allis shad, Alosa alosa.</title>
        <authorList>
            <person name="Margot Z."/>
            <person name="Christophe K."/>
            <person name="Cabau C."/>
            <person name="Louis A."/>
            <person name="Berthelot C."/>
            <person name="Parey E."/>
            <person name="Roest Crollius H."/>
            <person name="Montfort J."/>
            <person name="Robinson-Rechavi M."/>
            <person name="Bucao C."/>
            <person name="Bouchez O."/>
            <person name="Gislard M."/>
            <person name="Lluch J."/>
            <person name="Milhes M."/>
            <person name="Lampietro C."/>
            <person name="Lopez Roques C."/>
            <person name="Donnadieu C."/>
            <person name="Braasch I."/>
            <person name="Desvignes T."/>
            <person name="Postlethwait J."/>
            <person name="Bobe J."/>
            <person name="Guiguen Y."/>
        </authorList>
    </citation>
    <scope>NUCLEOTIDE SEQUENCE</scope>
    <source>
        <strain evidence="7">M-15738</strain>
        <tissue evidence="7">Blood</tissue>
    </source>
</reference>
<proteinExistence type="predicted"/>
<gene>
    <name evidence="7" type="ORF">AALO_G00301750</name>
</gene>
<keyword evidence="1" id="KW-0808">Transferase</keyword>
<dbReference type="InterPro" id="IPR011009">
    <property type="entry name" value="Kinase-like_dom_sf"/>
</dbReference>
<protein>
    <recommendedName>
        <fullName evidence="6">Protein kinase domain-containing protein</fullName>
    </recommendedName>
</protein>
<feature type="domain" description="Protein kinase" evidence="6">
    <location>
        <begin position="17"/>
        <end position="287"/>
    </location>
</feature>
<dbReference type="InterPro" id="IPR008271">
    <property type="entry name" value="Ser/Thr_kinase_AS"/>
</dbReference>
<comment type="caution">
    <text evidence="7">The sequence shown here is derived from an EMBL/GenBank/DDBJ whole genome shotgun (WGS) entry which is preliminary data.</text>
</comment>
<dbReference type="PROSITE" id="PS00107">
    <property type="entry name" value="PROTEIN_KINASE_ATP"/>
    <property type="match status" value="1"/>
</dbReference>
<dbReference type="GO" id="GO:0005524">
    <property type="term" value="F:ATP binding"/>
    <property type="evidence" value="ECO:0007669"/>
    <property type="project" value="UniProtKB-UniRule"/>
</dbReference>
<dbReference type="Gene3D" id="1.10.510.10">
    <property type="entry name" value="Transferase(Phosphotransferase) domain 1"/>
    <property type="match status" value="1"/>
</dbReference>
<evidence type="ECO:0000313" key="7">
    <source>
        <dbReference type="EMBL" id="KAG5261251.1"/>
    </source>
</evidence>